<dbReference type="InterPro" id="IPR013830">
    <property type="entry name" value="SGNH_hydro"/>
</dbReference>
<dbReference type="Proteomes" id="UP000806542">
    <property type="component" value="Unassembled WGS sequence"/>
</dbReference>
<gene>
    <name evidence="2" type="ORF">INF28_03545</name>
</gene>
<protein>
    <recommendedName>
        <fullName evidence="1">SGNH hydrolase-type esterase domain-containing protein</fullName>
    </recommendedName>
</protein>
<name>A0A9D5R828_9FIRM</name>
<dbReference type="SUPFAM" id="SSF52266">
    <property type="entry name" value="SGNH hydrolase"/>
    <property type="match status" value="1"/>
</dbReference>
<organism evidence="2 3">
    <name type="scientific">Ructibacterium gallinarum</name>
    <dbReference type="NCBI Taxonomy" id="2779355"/>
    <lineage>
        <taxon>Bacteria</taxon>
        <taxon>Bacillati</taxon>
        <taxon>Bacillota</taxon>
        <taxon>Clostridia</taxon>
        <taxon>Eubacteriales</taxon>
        <taxon>Oscillospiraceae</taxon>
        <taxon>Ructibacterium</taxon>
    </lineage>
</organism>
<dbReference type="EMBL" id="JADCKB010000005">
    <property type="protein sequence ID" value="MBE5039537.1"/>
    <property type="molecule type" value="Genomic_DNA"/>
</dbReference>
<evidence type="ECO:0000259" key="1">
    <source>
        <dbReference type="Pfam" id="PF13472"/>
    </source>
</evidence>
<dbReference type="AlphaFoldDB" id="A0A9D5R828"/>
<dbReference type="Gene3D" id="3.40.50.1110">
    <property type="entry name" value="SGNH hydrolase"/>
    <property type="match status" value="1"/>
</dbReference>
<reference evidence="2" key="1">
    <citation type="submission" date="2020-10" db="EMBL/GenBank/DDBJ databases">
        <title>ChiBAC.</title>
        <authorList>
            <person name="Zenner C."/>
            <person name="Hitch T.C.A."/>
            <person name="Clavel T."/>
        </authorList>
    </citation>
    <scope>NUCLEOTIDE SEQUENCE</scope>
    <source>
        <strain evidence="2">DSM 107454</strain>
    </source>
</reference>
<keyword evidence="3" id="KW-1185">Reference proteome</keyword>
<dbReference type="RefSeq" id="WP_226392099.1">
    <property type="nucleotide sequence ID" value="NZ_JADCKB010000005.1"/>
</dbReference>
<sequence length="271" mass="30777">MRTYGNGKRSGRYISEEMSYRAKRRARRRRRRQIRDRVIVCFILALLAGGLCFGGYHLFHRKPAEDTVATASVPAITKEPDTKENFFQNTAFIGNSFVNDLEDSGLIKEADFFGRVGLNLDSVMELPARNGDIPAADAVCQKQYKRVFMVFGENELGWREPEVFVSKYSDLIQKVKASMPDVKIYVQSVTPVTAKASENARFGVTNENIVDINGLIRRVAEENQVYYADLHSAVVNEYGCLPDDVGGDGVHFNQKYCQIWVDYLRDTFTEE</sequence>
<proteinExistence type="predicted"/>
<dbReference type="InterPro" id="IPR036514">
    <property type="entry name" value="SGNH_hydro_sf"/>
</dbReference>
<comment type="caution">
    <text evidence="2">The sequence shown here is derived from an EMBL/GenBank/DDBJ whole genome shotgun (WGS) entry which is preliminary data.</text>
</comment>
<evidence type="ECO:0000313" key="2">
    <source>
        <dbReference type="EMBL" id="MBE5039537.1"/>
    </source>
</evidence>
<accession>A0A9D5R828</accession>
<evidence type="ECO:0000313" key="3">
    <source>
        <dbReference type="Proteomes" id="UP000806542"/>
    </source>
</evidence>
<feature type="domain" description="SGNH hydrolase-type esterase" evidence="1">
    <location>
        <begin position="124"/>
        <end position="255"/>
    </location>
</feature>
<dbReference type="Pfam" id="PF13472">
    <property type="entry name" value="Lipase_GDSL_2"/>
    <property type="match status" value="1"/>
</dbReference>